<comment type="caution">
    <text evidence="1">The sequence shown here is derived from an EMBL/GenBank/DDBJ whole genome shotgun (WGS) entry which is preliminary data.</text>
</comment>
<gene>
    <name evidence="1" type="ORF">F9L08_19215</name>
</gene>
<dbReference type="EMBL" id="WBVX01000023">
    <property type="protein sequence ID" value="KAB2681413.1"/>
    <property type="molecule type" value="Genomic_DNA"/>
</dbReference>
<protein>
    <submittedName>
        <fullName evidence="1">Uncharacterized protein</fullName>
    </submittedName>
</protein>
<proteinExistence type="predicted"/>
<evidence type="ECO:0000313" key="2">
    <source>
        <dbReference type="Proteomes" id="UP000481643"/>
    </source>
</evidence>
<reference evidence="1 2" key="1">
    <citation type="submission" date="2019-09" db="EMBL/GenBank/DDBJ databases">
        <title>Taxonomic organization of the family Brucellaceae based on a phylogenomic approach.</title>
        <authorList>
            <person name="Leclercq S."/>
            <person name="Cloeckaert A."/>
            <person name="Zygmunt M.S."/>
        </authorList>
    </citation>
    <scope>NUCLEOTIDE SEQUENCE [LARGE SCALE GENOMIC DNA]</scope>
    <source>
        <strain evidence="1 2">WS1830</strain>
    </source>
</reference>
<organism evidence="1 2">
    <name type="scientific">Brucella tritici</name>
    <dbReference type="NCBI Taxonomy" id="94626"/>
    <lineage>
        <taxon>Bacteria</taxon>
        <taxon>Pseudomonadati</taxon>
        <taxon>Pseudomonadota</taxon>
        <taxon>Alphaproteobacteria</taxon>
        <taxon>Hyphomicrobiales</taxon>
        <taxon>Brucellaceae</taxon>
        <taxon>Brucella/Ochrobactrum group</taxon>
        <taxon>Brucella</taxon>
    </lineage>
</organism>
<sequence length="537" mass="62175">MRTHDEVLHNNALNRLAGIDFVERLLADAQIAKQSERIAYKLEKSGFNPYLSGENTISMVGLISGAVFSLSKYRNVNIIPEVAQRNRQPLLQQFDLFLKEHPKIRRYARYMVVTSGKRFHLDQFPERLAAFNKQLGRYFEISNKAQIDVVLCSIEFTVDEDQSINLHANIVSAPRKAFGPQGWSNWLDTTRNHFDGQMLHDAGRVKDTKEIIKYVCKYNEIAGLDGTSTAFIAETLHKKQMVRPLGLFREWRMKLKDNGQKVRFDSKAKSLVRCQVSKRKPVPGSAEEIQADILADAEEAERQQRRAMAARYERGNEKEEIENQILCKTLPQSRAMLLAEPFVVVSNFSSYPMTRNGRDGLEAINGRRAFHMKLLAEQGVECEDLDDAGVRSSKLDTLTIIPRQFISEFVRTSHERRQKLFKLLGFIRPEHDLDVVRDRVTQILQEHAPKTFHEWSIDVADPHKLLEKGREQQEAWEQRRKDDLLLLEEYGIYRERFEELTDDDLDDLIPYDLPVSTFVEQMRNDYISGAMQWKCNG</sequence>
<evidence type="ECO:0000313" key="1">
    <source>
        <dbReference type="EMBL" id="KAB2681413.1"/>
    </source>
</evidence>
<dbReference type="Proteomes" id="UP000481643">
    <property type="component" value="Unassembled WGS sequence"/>
</dbReference>
<dbReference type="AlphaFoldDB" id="A0A6L3YFJ4"/>
<name>A0A6L3YFJ4_9HYPH</name>
<dbReference type="RefSeq" id="WP_151652560.1">
    <property type="nucleotide sequence ID" value="NZ_WBVX01000023.1"/>
</dbReference>
<accession>A0A6L3YFJ4</accession>